<name>A0A6M3IWA5_9ZZZZ</name>
<sequence>MKTLSEFNQTAIDNPHTSPIGLFKIELSGLTLYLCDRVWGTGANTCVFNGQLYEPIVTNWNVNAGAIGEVDQATSPGSANLTIDNTVHVGGSDTFSELVSVYDLYYAIVTFSLILEETRFTKVITEDDDYILLEDGGYLVLETSGKIDLFKGSIESFGDVLESQVSVHCAGYELDILNKFAYNVLDADSYPNSDPDDNGRIFPQAWGSCLRVPLLAIDVGAVSHLSESISATDTTIRISDASRFSASGTVLVDNEQITYGARVGNELTGCGRAANSTVATTHEMGASVGDIKDEYDYALDHPVKAINAVYVQGVRQASGEYTAYTGQSGDEHPSYPGRGVIKFPTWPQIKRQVDLSGDQADYDIFREATTVPIGRVKSLNIAGTILDYDTDTSILFQAAPTGILSDIYVEYDFGFRHFGIVADDIDFNLDGSTIASWNNGEFIQFVSSPLKVAKAAWPVSGEKTATFRGDGMTGTAFTVTSANVFATSDTDDLGVRGSLVSREASNTPLGQFQSFSLVSSGANITFPTAPAGNLSDIAVTYAWDLKVWGEMIGIGSQLHFAIDGINVACINLDGSITALMPTPMTLLYSSWQTSIAKTASRLDEFRRGYAFTVTASQSCYTDDYTSTLSISGNSMADSVIGGIVSVDVDGFQDDASGTYTGIPNALIERPDHILKHILMDRCGFVSGEIDSASYGAAGAFYGSDYPMGVVVLEKPNTMELCHNIADQAKSLEFWEAGRHHLLHVPSGEIPVLSQIESHNIDQGTASIQYTDRVDIQNTLDAGYKKHWDDGSYQNSVSSVDPSSVTKYGTLGNSFVFEFIPSGESHAQVVLDWKKGLRQAPRMICKIAGGFGLLPIERGDVIQFNVGAGGYLESALGGIIDSTKKLRVHELSYQSGVIAITAVELL</sequence>
<dbReference type="EMBL" id="MT141456">
    <property type="protein sequence ID" value="QJA61883.1"/>
    <property type="molecule type" value="Genomic_DNA"/>
</dbReference>
<dbReference type="AlphaFoldDB" id="A0A6M3IWA5"/>
<proteinExistence type="predicted"/>
<accession>A0A6M3IWA5</accession>
<protein>
    <submittedName>
        <fullName evidence="1">Putative structural protein</fullName>
    </submittedName>
</protein>
<reference evidence="1" key="1">
    <citation type="submission" date="2020-03" db="EMBL/GenBank/DDBJ databases">
        <title>The deep terrestrial virosphere.</title>
        <authorList>
            <person name="Holmfeldt K."/>
            <person name="Nilsson E."/>
            <person name="Simone D."/>
            <person name="Lopez-Fernandez M."/>
            <person name="Wu X."/>
            <person name="de Brujin I."/>
            <person name="Lundin D."/>
            <person name="Andersson A."/>
            <person name="Bertilsson S."/>
            <person name="Dopson M."/>
        </authorList>
    </citation>
    <scope>NUCLEOTIDE SEQUENCE</scope>
    <source>
        <strain evidence="1">MM415B00862</strain>
    </source>
</reference>
<organism evidence="1">
    <name type="scientific">viral metagenome</name>
    <dbReference type="NCBI Taxonomy" id="1070528"/>
    <lineage>
        <taxon>unclassified sequences</taxon>
        <taxon>metagenomes</taxon>
        <taxon>organismal metagenomes</taxon>
    </lineage>
</organism>
<evidence type="ECO:0000313" key="1">
    <source>
        <dbReference type="EMBL" id="QJA61883.1"/>
    </source>
</evidence>
<gene>
    <name evidence="1" type="ORF">MM415B00862_0004</name>
</gene>